<sequence>MRLNHDCVRDVLLFIEQEHRPGRFISLQQFLSADVLSDHYSADDIKYTLLQLLDAGFIQGKPTYTYNSLAMFSCGGLTWNGCQFIDTIRDNKVWHQTKIAASKLSSVSMTILSSIATKALSKILGL</sequence>
<protein>
    <submittedName>
        <fullName evidence="2">DUF2513 domain-containing protein</fullName>
    </submittedName>
</protein>
<dbReference type="EMBL" id="SCLX01000029">
    <property type="protein sequence ID" value="RXF57658.1"/>
    <property type="molecule type" value="Genomic_DNA"/>
</dbReference>
<reference evidence="1" key="2">
    <citation type="submission" date="2024-06" db="EMBL/GenBank/DDBJ databases">
        <title>Vaginal Lactobacillus fatty acid response mechanisms reveal a metabolite-targeted strategy for bacterial vaginosis treatment.</title>
        <authorList>
            <person name="Zhu M."/>
            <person name="Blainey P.C."/>
            <person name="Bloom S.M."/>
            <person name="Kwon D.S."/>
        </authorList>
    </citation>
    <scope>NUCLEOTIDE SEQUENCE</scope>
    <source>
        <strain evidence="1">194_F1_1</strain>
    </source>
</reference>
<name>A0A135ZEL4_9LACO</name>
<evidence type="ECO:0000313" key="2">
    <source>
        <dbReference type="EMBL" id="RXF57658.1"/>
    </source>
</evidence>
<gene>
    <name evidence="1" type="ORF">ABVC42_03535</name>
    <name evidence="2" type="ORF">ERD32_06070</name>
</gene>
<evidence type="ECO:0000313" key="4">
    <source>
        <dbReference type="Proteomes" id="UP001434419"/>
    </source>
</evidence>
<evidence type="ECO:0000313" key="3">
    <source>
        <dbReference type="Proteomes" id="UP000289808"/>
    </source>
</evidence>
<proteinExistence type="predicted"/>
<dbReference type="AlphaFoldDB" id="A0A135ZEL4"/>
<dbReference type="Pfam" id="PF10711">
    <property type="entry name" value="DUF2513"/>
    <property type="match status" value="1"/>
</dbReference>
<comment type="caution">
    <text evidence="2">The sequence shown here is derived from an EMBL/GenBank/DDBJ whole genome shotgun (WGS) entry which is preliminary data.</text>
</comment>
<keyword evidence="4" id="KW-1185">Reference proteome</keyword>
<dbReference type="Proteomes" id="UP000289808">
    <property type="component" value="Unassembled WGS sequence"/>
</dbReference>
<dbReference type="InterPro" id="IPR019650">
    <property type="entry name" value="DUF2513"/>
</dbReference>
<accession>A0A135ZEL4</accession>
<reference evidence="2 3" key="1">
    <citation type="submission" date="2019-01" db="EMBL/GenBank/DDBJ databases">
        <title>The genome sequence of Lactobacillus crispatus L49.</title>
        <authorList>
            <person name="Zhong J."/>
            <person name="Zhang J."/>
        </authorList>
    </citation>
    <scope>NUCLEOTIDE SEQUENCE [LARGE SCALE GENOMIC DNA]</scope>
    <source>
        <strain evidence="2 3">L49</strain>
    </source>
</reference>
<dbReference type="RefSeq" id="WP_005719195.1">
    <property type="nucleotide sequence ID" value="NZ_CP033426.1"/>
</dbReference>
<dbReference type="Proteomes" id="UP001434419">
    <property type="component" value="Unassembled WGS sequence"/>
</dbReference>
<dbReference type="EMBL" id="JBETVU010000012">
    <property type="protein sequence ID" value="MES5149000.1"/>
    <property type="molecule type" value="Genomic_DNA"/>
</dbReference>
<evidence type="ECO:0000313" key="1">
    <source>
        <dbReference type="EMBL" id="MES5149000.1"/>
    </source>
</evidence>
<organism evidence="2 3">
    <name type="scientific">Lactobacillus crispatus</name>
    <dbReference type="NCBI Taxonomy" id="47770"/>
    <lineage>
        <taxon>Bacteria</taxon>
        <taxon>Bacillati</taxon>
        <taxon>Bacillota</taxon>
        <taxon>Bacilli</taxon>
        <taxon>Lactobacillales</taxon>
        <taxon>Lactobacillaceae</taxon>
        <taxon>Lactobacillus</taxon>
    </lineage>
</organism>